<comment type="caution">
    <text evidence="5">The sequence shown here is derived from an EMBL/GenBank/DDBJ whole genome shotgun (WGS) entry which is preliminary data.</text>
</comment>
<dbReference type="PANTHER" id="PTHR22604:SF105">
    <property type="entry name" value="TRANS-1,2-DIHYDROBENZENE-1,2-DIOL DEHYDROGENASE"/>
    <property type="match status" value="1"/>
</dbReference>
<dbReference type="eggNOG" id="COG0673">
    <property type="taxonomic scope" value="Bacteria"/>
</dbReference>
<evidence type="ECO:0000256" key="2">
    <source>
        <dbReference type="ARBA" id="ARBA00023002"/>
    </source>
</evidence>
<organism evidence="5 6">
    <name type="scientific">Pontibacillus marinus BH030004 = DSM 16465</name>
    <dbReference type="NCBI Taxonomy" id="1385511"/>
    <lineage>
        <taxon>Bacteria</taxon>
        <taxon>Bacillati</taxon>
        <taxon>Bacillota</taxon>
        <taxon>Bacilli</taxon>
        <taxon>Bacillales</taxon>
        <taxon>Bacillaceae</taxon>
        <taxon>Pontibacillus</taxon>
    </lineage>
</organism>
<evidence type="ECO:0000313" key="6">
    <source>
        <dbReference type="Proteomes" id="UP000030403"/>
    </source>
</evidence>
<keyword evidence="2" id="KW-0560">Oxidoreductase</keyword>
<dbReference type="AlphaFoldDB" id="A0A0A5I487"/>
<dbReference type="Gene3D" id="3.40.50.720">
    <property type="entry name" value="NAD(P)-binding Rossmann-like Domain"/>
    <property type="match status" value="1"/>
</dbReference>
<sequence>MIKWGILGAANIARKALIPAIQRTEDSEIIAIASSSGKEKEVQQQFGIEKAYGSYEELLQDSEIEAVYIPLPNHLHKKWVFEAAKAGKHILCEKPASLTHQDVIEMIEVCNENHVQFLEAFMYQFHPQHHRVKELIAEGEIGEVEYLRASFSFSFDRSKYNIRLDKEKGGGALWDVGCYGTHTAINLLDSDPIEHTVKSSLDDEYGVDVTSLVTLRMENGTMAQVDCSFNAPLRHQYEVLGTKGSIQIPFAYRPDANDHKGVIKVSNQDGSYEETIIGDQYKLQVETFTKAIKQNESLKSYHDKTLENIKLLEQLYKY</sequence>
<dbReference type="SUPFAM" id="SSF55347">
    <property type="entry name" value="Glyceraldehyde-3-phosphate dehydrogenase-like, C-terminal domain"/>
    <property type="match status" value="1"/>
</dbReference>
<dbReference type="InterPro" id="IPR036291">
    <property type="entry name" value="NAD(P)-bd_dom_sf"/>
</dbReference>
<feature type="domain" description="Gfo/Idh/MocA-like oxidoreductase N-terminal" evidence="3">
    <location>
        <begin position="2"/>
        <end position="118"/>
    </location>
</feature>
<dbReference type="GO" id="GO:0016491">
    <property type="term" value="F:oxidoreductase activity"/>
    <property type="evidence" value="ECO:0007669"/>
    <property type="project" value="UniProtKB-KW"/>
</dbReference>
<gene>
    <name evidence="5" type="ORF">N783_19990</name>
</gene>
<evidence type="ECO:0000256" key="1">
    <source>
        <dbReference type="ARBA" id="ARBA00010928"/>
    </source>
</evidence>
<dbReference type="Pfam" id="PF22725">
    <property type="entry name" value="GFO_IDH_MocA_C3"/>
    <property type="match status" value="1"/>
</dbReference>
<dbReference type="EMBL" id="AVPF01000006">
    <property type="protein sequence ID" value="KGX90642.1"/>
    <property type="molecule type" value="Genomic_DNA"/>
</dbReference>
<proteinExistence type="inferred from homology"/>
<dbReference type="PANTHER" id="PTHR22604">
    <property type="entry name" value="OXIDOREDUCTASES"/>
    <property type="match status" value="1"/>
</dbReference>
<accession>A0A0A5I487</accession>
<dbReference type="Pfam" id="PF01408">
    <property type="entry name" value="GFO_IDH_MocA"/>
    <property type="match status" value="1"/>
</dbReference>
<keyword evidence="6" id="KW-1185">Reference proteome</keyword>
<comment type="similarity">
    <text evidence="1">Belongs to the Gfo/Idh/MocA family.</text>
</comment>
<dbReference type="GO" id="GO:0000166">
    <property type="term" value="F:nucleotide binding"/>
    <property type="evidence" value="ECO:0007669"/>
    <property type="project" value="InterPro"/>
</dbReference>
<protein>
    <submittedName>
        <fullName evidence="5">Oxidoreductase</fullName>
    </submittedName>
</protein>
<dbReference type="SUPFAM" id="SSF51735">
    <property type="entry name" value="NAD(P)-binding Rossmann-fold domains"/>
    <property type="match status" value="1"/>
</dbReference>
<dbReference type="InterPro" id="IPR055170">
    <property type="entry name" value="GFO_IDH_MocA-like_dom"/>
</dbReference>
<evidence type="ECO:0000259" key="3">
    <source>
        <dbReference type="Pfam" id="PF01408"/>
    </source>
</evidence>
<evidence type="ECO:0000313" key="5">
    <source>
        <dbReference type="EMBL" id="KGX90642.1"/>
    </source>
</evidence>
<dbReference type="RefSeq" id="WP_036841863.1">
    <property type="nucleotide sequence ID" value="NZ_AVPF01000006.1"/>
</dbReference>
<dbReference type="STRING" id="1385511.GCA_000425225_01506"/>
<dbReference type="Proteomes" id="UP000030403">
    <property type="component" value="Unassembled WGS sequence"/>
</dbReference>
<dbReference type="InterPro" id="IPR050984">
    <property type="entry name" value="Gfo/Idh/MocA_domain"/>
</dbReference>
<dbReference type="InterPro" id="IPR000683">
    <property type="entry name" value="Gfo/Idh/MocA-like_OxRdtase_N"/>
</dbReference>
<evidence type="ECO:0000259" key="4">
    <source>
        <dbReference type="Pfam" id="PF22725"/>
    </source>
</evidence>
<name>A0A0A5I487_9BACI</name>
<feature type="domain" description="GFO/IDH/MocA-like oxidoreductase" evidence="4">
    <location>
        <begin position="130"/>
        <end position="246"/>
    </location>
</feature>
<reference evidence="5 6" key="1">
    <citation type="submission" date="2013-08" db="EMBL/GenBank/DDBJ databases">
        <authorList>
            <person name="Huang J."/>
            <person name="Wang G."/>
        </authorList>
    </citation>
    <scope>NUCLEOTIDE SEQUENCE [LARGE SCALE GENOMIC DNA]</scope>
    <source>
        <strain evidence="5 6">BH030004</strain>
    </source>
</reference>
<dbReference type="Gene3D" id="3.30.360.10">
    <property type="entry name" value="Dihydrodipicolinate Reductase, domain 2"/>
    <property type="match status" value="1"/>
</dbReference>